<reference evidence="2 3" key="1">
    <citation type="submission" date="2024-01" db="EMBL/GenBank/DDBJ databases">
        <title>A telomere-to-telomere, gap-free genome of sweet tea (Lithocarpus litseifolius).</title>
        <authorList>
            <person name="Zhou J."/>
        </authorList>
    </citation>
    <scope>NUCLEOTIDE SEQUENCE [LARGE SCALE GENOMIC DNA]</scope>
    <source>
        <strain evidence="2">Zhou-2022a</strain>
        <tissue evidence="2">Leaf</tissue>
    </source>
</reference>
<sequence length="321" mass="36338">MARIPVRFERVAAAFNDASSRVRLCESSGSEHSPAAESLTDLSDLVKSFIERDGRVVFYMDDDQVDQQQTEKDQHEHSDWSDSETKDMLQNLFGSNDDDDDDDDDDNDRDVKQKIRAEVEFASGLIGDMSSTGFKRQLMARLRDSGFDAGLCKSKWEKTGRFPSGNYEYIDMNVNGNRYIVELSLDRQFEIARPTDQYASLLNVFPRIFVGKVEELKKIVKLMCSAIKESMKGVDLHVPPWRRKGYMQSKWFGNYKRTTNEVPSKNAQYGEAVAGKRSVGFEAKPSISYNCREDFASKVGLRVGHLTAVFNGNVNGMGLQL</sequence>
<dbReference type="AlphaFoldDB" id="A0AAW2DTW7"/>
<organism evidence="2 3">
    <name type="scientific">Lithocarpus litseifolius</name>
    <dbReference type="NCBI Taxonomy" id="425828"/>
    <lineage>
        <taxon>Eukaryota</taxon>
        <taxon>Viridiplantae</taxon>
        <taxon>Streptophyta</taxon>
        <taxon>Embryophyta</taxon>
        <taxon>Tracheophyta</taxon>
        <taxon>Spermatophyta</taxon>
        <taxon>Magnoliopsida</taxon>
        <taxon>eudicotyledons</taxon>
        <taxon>Gunneridae</taxon>
        <taxon>Pentapetalae</taxon>
        <taxon>rosids</taxon>
        <taxon>fabids</taxon>
        <taxon>Fagales</taxon>
        <taxon>Fagaceae</taxon>
        <taxon>Lithocarpus</taxon>
    </lineage>
</organism>
<dbReference type="PANTHER" id="PTHR31579:SF42">
    <property type="entry name" value="DUF506 FAMILY PROTEIN (DUF506)"/>
    <property type="match status" value="1"/>
</dbReference>
<dbReference type="InterPro" id="IPR006502">
    <property type="entry name" value="PDDEXK-like"/>
</dbReference>
<evidence type="ECO:0000313" key="2">
    <source>
        <dbReference type="EMBL" id="KAL0012186.1"/>
    </source>
</evidence>
<evidence type="ECO:0000313" key="3">
    <source>
        <dbReference type="Proteomes" id="UP001459277"/>
    </source>
</evidence>
<dbReference type="NCBIfam" id="TIGR01615">
    <property type="entry name" value="A_thal_3542"/>
    <property type="match status" value="1"/>
</dbReference>
<dbReference type="PANTHER" id="PTHR31579">
    <property type="entry name" value="OS03G0796600 PROTEIN"/>
    <property type="match status" value="1"/>
</dbReference>
<gene>
    <name evidence="2" type="ORF">SO802_007294</name>
</gene>
<proteinExistence type="predicted"/>
<dbReference type="Pfam" id="PF04720">
    <property type="entry name" value="PDDEXK_6"/>
    <property type="match status" value="1"/>
</dbReference>
<evidence type="ECO:0000256" key="1">
    <source>
        <dbReference type="SAM" id="MobiDB-lite"/>
    </source>
</evidence>
<feature type="compositionally biased region" description="Acidic residues" evidence="1">
    <location>
        <begin position="96"/>
        <end position="108"/>
    </location>
</feature>
<name>A0AAW2DTW7_9ROSI</name>
<protein>
    <recommendedName>
        <fullName evidence="4">DUF506 family protein</fullName>
    </recommendedName>
</protein>
<comment type="caution">
    <text evidence="2">The sequence shown here is derived from an EMBL/GenBank/DDBJ whole genome shotgun (WGS) entry which is preliminary data.</text>
</comment>
<accession>A0AAW2DTW7</accession>
<keyword evidence="3" id="KW-1185">Reference proteome</keyword>
<dbReference type="EMBL" id="JAZDWU010000002">
    <property type="protein sequence ID" value="KAL0012186.1"/>
    <property type="molecule type" value="Genomic_DNA"/>
</dbReference>
<dbReference type="Proteomes" id="UP001459277">
    <property type="component" value="Unassembled WGS sequence"/>
</dbReference>
<feature type="region of interest" description="Disordered" evidence="1">
    <location>
        <begin position="90"/>
        <end position="109"/>
    </location>
</feature>
<evidence type="ECO:0008006" key="4">
    <source>
        <dbReference type="Google" id="ProtNLM"/>
    </source>
</evidence>